<dbReference type="Gene3D" id="3.30.780.10">
    <property type="entry name" value="SUI1-like domain"/>
    <property type="match status" value="1"/>
</dbReference>
<evidence type="ECO:0000256" key="1">
    <source>
        <dbReference type="ARBA" id="ARBA00004173"/>
    </source>
</evidence>
<evidence type="ECO:0000256" key="2">
    <source>
        <dbReference type="ARBA" id="ARBA00005677"/>
    </source>
</evidence>
<evidence type="ECO:0000256" key="6">
    <source>
        <dbReference type="ARBA" id="ARBA00035191"/>
    </source>
</evidence>
<dbReference type="Pfam" id="PF05046">
    <property type="entry name" value="Img2"/>
    <property type="match status" value="1"/>
</dbReference>
<keyword evidence="3" id="KW-0689">Ribosomal protein</keyword>
<dbReference type="AlphaFoldDB" id="A0A3D8SF05"/>
<organism evidence="7 8">
    <name type="scientific">Coleophoma cylindrospora</name>
    <dbReference type="NCBI Taxonomy" id="1849047"/>
    <lineage>
        <taxon>Eukaryota</taxon>
        <taxon>Fungi</taxon>
        <taxon>Dikarya</taxon>
        <taxon>Ascomycota</taxon>
        <taxon>Pezizomycotina</taxon>
        <taxon>Leotiomycetes</taxon>
        <taxon>Helotiales</taxon>
        <taxon>Dermateaceae</taxon>
        <taxon>Coleophoma</taxon>
    </lineage>
</organism>
<sequence>MRLPRPSTIQRFLNTAATTAATATAPILPYRIARTPSKNLPIYLLNKAGGNKKMTKLRKIEGDISALRSEIQATLGLDEKDVVINQLTRHILIKGHKKPELIKFFEERNI</sequence>
<evidence type="ECO:0000256" key="4">
    <source>
        <dbReference type="ARBA" id="ARBA00023128"/>
    </source>
</evidence>
<keyword evidence="8" id="KW-1185">Reference proteome</keyword>
<dbReference type="GO" id="GO:0005762">
    <property type="term" value="C:mitochondrial large ribosomal subunit"/>
    <property type="evidence" value="ECO:0007669"/>
    <property type="project" value="TreeGrafter"/>
</dbReference>
<accession>A0A3D8SF05</accession>
<dbReference type="EMBL" id="PDLM01000002">
    <property type="protein sequence ID" value="RDW84927.1"/>
    <property type="molecule type" value="Genomic_DNA"/>
</dbReference>
<reference evidence="7 8" key="1">
    <citation type="journal article" date="2018" name="IMA Fungus">
        <title>IMA Genome-F 9: Draft genome sequence of Annulohypoxylon stygium, Aspergillus mulundensis, Berkeleyomyces basicola (syn. Thielaviopsis basicola), Ceratocystis smalleyi, two Cercospora beticola strains, Coleophoma cylindrospora, Fusarium fracticaudum, Phialophora cf. hyalina, and Morchella septimelata.</title>
        <authorList>
            <person name="Wingfield B.D."/>
            <person name="Bills G.F."/>
            <person name="Dong Y."/>
            <person name="Huang W."/>
            <person name="Nel W.J."/>
            <person name="Swalarsk-Parry B.S."/>
            <person name="Vaghefi N."/>
            <person name="Wilken P.M."/>
            <person name="An Z."/>
            <person name="de Beer Z.W."/>
            <person name="De Vos L."/>
            <person name="Chen L."/>
            <person name="Duong T.A."/>
            <person name="Gao Y."/>
            <person name="Hammerbacher A."/>
            <person name="Kikkert J.R."/>
            <person name="Li Y."/>
            <person name="Li H."/>
            <person name="Li K."/>
            <person name="Li Q."/>
            <person name="Liu X."/>
            <person name="Ma X."/>
            <person name="Naidoo K."/>
            <person name="Pethybridge S.J."/>
            <person name="Sun J."/>
            <person name="Steenkamp E.T."/>
            <person name="van der Nest M.A."/>
            <person name="van Wyk S."/>
            <person name="Wingfield M.J."/>
            <person name="Xiong C."/>
            <person name="Yue Q."/>
            <person name="Zhang X."/>
        </authorList>
    </citation>
    <scope>NUCLEOTIDE SEQUENCE [LARGE SCALE GENOMIC DNA]</scope>
    <source>
        <strain evidence="7 8">BP6252</strain>
    </source>
</reference>
<protein>
    <recommendedName>
        <fullName evidence="6">Large ribosomal subunit protein mL49</fullName>
    </recommendedName>
</protein>
<comment type="similarity">
    <text evidence="2">Belongs to the mitochondrion-specific ribosomal protein mL49 family.</text>
</comment>
<proteinExistence type="inferred from homology"/>
<dbReference type="PANTHER" id="PTHR13477:SF0">
    <property type="entry name" value="LARGE RIBOSOMAL SUBUNIT PROTEIN ML49"/>
    <property type="match status" value="1"/>
</dbReference>
<dbReference type="InterPro" id="IPR007740">
    <property type="entry name" value="Ribosomal_mL49"/>
</dbReference>
<evidence type="ECO:0000313" key="7">
    <source>
        <dbReference type="EMBL" id="RDW84927.1"/>
    </source>
</evidence>
<dbReference type="STRING" id="1849047.A0A3D8SF05"/>
<dbReference type="GO" id="GO:0003735">
    <property type="term" value="F:structural constituent of ribosome"/>
    <property type="evidence" value="ECO:0007669"/>
    <property type="project" value="InterPro"/>
</dbReference>
<dbReference type="Proteomes" id="UP000256645">
    <property type="component" value="Unassembled WGS sequence"/>
</dbReference>
<evidence type="ECO:0000256" key="5">
    <source>
        <dbReference type="ARBA" id="ARBA00023274"/>
    </source>
</evidence>
<comment type="subcellular location">
    <subcellularLocation>
        <location evidence="1">Mitochondrion</location>
    </subcellularLocation>
</comment>
<gene>
    <name evidence="7" type="ORF">BP6252_02517</name>
</gene>
<keyword evidence="4" id="KW-0496">Mitochondrion</keyword>
<dbReference type="PANTHER" id="PTHR13477">
    <property type="entry name" value="MITOCHONDRIAL 39S RIBOSOMAL PROTEIN L49"/>
    <property type="match status" value="1"/>
</dbReference>
<evidence type="ECO:0000313" key="8">
    <source>
        <dbReference type="Proteomes" id="UP000256645"/>
    </source>
</evidence>
<dbReference type="OrthoDB" id="19439at2759"/>
<keyword evidence="5" id="KW-0687">Ribonucleoprotein</keyword>
<dbReference type="GO" id="GO:0006412">
    <property type="term" value="P:translation"/>
    <property type="evidence" value="ECO:0007669"/>
    <property type="project" value="InterPro"/>
</dbReference>
<name>A0A3D8SF05_9HELO</name>
<comment type="caution">
    <text evidence="7">The sequence shown here is derived from an EMBL/GenBank/DDBJ whole genome shotgun (WGS) entry which is preliminary data.</text>
</comment>
<evidence type="ECO:0000256" key="3">
    <source>
        <dbReference type="ARBA" id="ARBA00022980"/>
    </source>
</evidence>